<dbReference type="InterPro" id="IPR016193">
    <property type="entry name" value="Cytidine_deaminase-like"/>
</dbReference>
<dbReference type="InterPro" id="IPR024051">
    <property type="entry name" value="AICAR_Tfase_dup_dom_sf"/>
</dbReference>
<dbReference type="GO" id="GO:0006189">
    <property type="term" value="P:'de novo' IMP biosynthetic process"/>
    <property type="evidence" value="ECO:0007669"/>
    <property type="project" value="TreeGrafter"/>
</dbReference>
<comment type="caution">
    <text evidence="1">The sequence shown here is derived from an EMBL/GenBank/DDBJ whole genome shotgun (WGS) entry which is preliminary data.</text>
</comment>
<evidence type="ECO:0000313" key="1">
    <source>
        <dbReference type="EMBL" id="KAF9120229.1"/>
    </source>
</evidence>
<dbReference type="GO" id="GO:0004643">
    <property type="term" value="F:phosphoribosylaminoimidazolecarboxamide formyltransferase activity"/>
    <property type="evidence" value="ECO:0007669"/>
    <property type="project" value="InterPro"/>
</dbReference>
<dbReference type="PANTHER" id="PTHR11692">
    <property type="entry name" value="BIFUNCTIONAL PURINE BIOSYNTHESIS PROTEIN PURH"/>
    <property type="match status" value="1"/>
</dbReference>
<dbReference type="OrthoDB" id="2423833at2759"/>
<dbReference type="EMBL" id="JAAAUQ010002875">
    <property type="protein sequence ID" value="KAF9120229.1"/>
    <property type="molecule type" value="Genomic_DNA"/>
</dbReference>
<dbReference type="Proteomes" id="UP000748756">
    <property type="component" value="Unassembled WGS sequence"/>
</dbReference>
<dbReference type="PANTHER" id="PTHR11692:SF0">
    <property type="entry name" value="BIFUNCTIONAL PURINE BIOSYNTHESIS PROTEIN ATIC"/>
    <property type="match status" value="1"/>
</dbReference>
<protein>
    <recommendedName>
        <fullName evidence="3">IMP cyclohydrolase</fullName>
    </recommendedName>
</protein>
<keyword evidence="2" id="KW-1185">Reference proteome</keyword>
<gene>
    <name evidence="1" type="ORF">BG015_006119</name>
</gene>
<dbReference type="GO" id="GO:0003937">
    <property type="term" value="F:IMP cyclohydrolase activity"/>
    <property type="evidence" value="ECO:0007669"/>
    <property type="project" value="InterPro"/>
</dbReference>
<dbReference type="AlphaFoldDB" id="A0A9P5R4F8"/>
<feature type="non-terminal residue" evidence="1">
    <location>
        <position position="1"/>
    </location>
</feature>
<organism evidence="1 2">
    <name type="scientific">Linnemannia schmuckeri</name>
    <dbReference type="NCBI Taxonomy" id="64567"/>
    <lineage>
        <taxon>Eukaryota</taxon>
        <taxon>Fungi</taxon>
        <taxon>Fungi incertae sedis</taxon>
        <taxon>Mucoromycota</taxon>
        <taxon>Mortierellomycotina</taxon>
        <taxon>Mortierellomycetes</taxon>
        <taxon>Mortierellales</taxon>
        <taxon>Mortierellaceae</taxon>
        <taxon>Linnemannia</taxon>
    </lineage>
</organism>
<evidence type="ECO:0008006" key="3">
    <source>
        <dbReference type="Google" id="ProtNLM"/>
    </source>
</evidence>
<accession>A0A9P5R4F8</accession>
<dbReference type="GO" id="GO:0005829">
    <property type="term" value="C:cytosol"/>
    <property type="evidence" value="ECO:0007669"/>
    <property type="project" value="TreeGrafter"/>
</dbReference>
<sequence>RADKSNAIDLYVLDKIGEGEERAAWEAQFDTVPAALTAEERAAHMKELKDVVVSSDAFFPFTDNVHRAKQSGVKYIAAPSGSIQDDLVIAAADSHDMVVAHTTLRLFHH</sequence>
<reference evidence="1" key="1">
    <citation type="journal article" date="2020" name="Fungal Divers.">
        <title>Resolving the Mortierellaceae phylogeny through synthesis of multi-gene phylogenetics and phylogenomics.</title>
        <authorList>
            <person name="Vandepol N."/>
            <person name="Liber J."/>
            <person name="Desiro A."/>
            <person name="Na H."/>
            <person name="Kennedy M."/>
            <person name="Barry K."/>
            <person name="Grigoriev I.V."/>
            <person name="Miller A.N."/>
            <person name="O'Donnell K."/>
            <person name="Stajich J.E."/>
            <person name="Bonito G."/>
        </authorList>
    </citation>
    <scope>NUCLEOTIDE SEQUENCE</scope>
    <source>
        <strain evidence="1">NRRL 6426</strain>
    </source>
</reference>
<dbReference type="InterPro" id="IPR002695">
    <property type="entry name" value="PurH-like"/>
</dbReference>
<proteinExistence type="predicted"/>
<name>A0A9P5R4F8_9FUNG</name>
<dbReference type="Gene3D" id="3.40.140.20">
    <property type="match status" value="1"/>
</dbReference>
<dbReference type="SUPFAM" id="SSF53927">
    <property type="entry name" value="Cytidine deaminase-like"/>
    <property type="match status" value="1"/>
</dbReference>
<evidence type="ECO:0000313" key="2">
    <source>
        <dbReference type="Proteomes" id="UP000748756"/>
    </source>
</evidence>